<evidence type="ECO:0000256" key="5">
    <source>
        <dbReference type="ARBA" id="ARBA00047597"/>
    </source>
</evidence>
<evidence type="ECO:0000313" key="9">
    <source>
        <dbReference type="EMBL" id="CAF1269560.1"/>
    </source>
</evidence>
<name>A0A815B6R3_9BILA</name>
<accession>A0A815B6R3</accession>
<protein>
    <recommendedName>
        <fullName evidence="6">NAD(P)(+)--arginine ADP-ribosyltransferase</fullName>
        <ecNumber evidence="6">2.4.2.31</ecNumber>
    </recommendedName>
    <alternativeName>
        <fullName evidence="6">Mono(ADP-ribosyl)transferase</fullName>
    </alternativeName>
</protein>
<dbReference type="GO" id="GO:0016779">
    <property type="term" value="F:nucleotidyltransferase activity"/>
    <property type="evidence" value="ECO:0007669"/>
    <property type="project" value="UniProtKB-KW"/>
</dbReference>
<dbReference type="Proteomes" id="UP000681720">
    <property type="component" value="Unassembled WGS sequence"/>
</dbReference>
<sequence length="439" mass="50366">MSNQASARVSASSCPEWTWLSDSNSSATSQSIEWSRYSDVENRIIEEAFRARLPMATLDDVYIDFENNIQISNNDINDQKPIQRQVRRRTDTHLREERFTMNPISAKNPFSGLQGWTSDFIVHAKKELKLKKDKLPSNDSRIIQMLVDRATQGIIEEGKLAGKTCEAEWMANQLMQEKNNGLKRIWKCCARLYTMESFLYKKINETMRLIGSKEHENVWRSKLRTFGPFCILLWDDPYNHLRLTGGKMLYRGANLSDDLIAQYVQLSRSSDQRGSFQAFTSSSRNRAKAEQFGNVLFVLRVNYAYTTDLSQLSEYPDEEEELIHPGVCFTIDGVRYDPVKNKHEIYLTLTHNVDDDRANSVTRLYNGFCRGASAILLPVMEGLNAARPGPSAGGDYRISRMTNGGFYRDRNGTLREDPTGTLADDCYRRAQQAPRYDFD</sequence>
<dbReference type="InterPro" id="IPR037197">
    <property type="entry name" value="WWE_dom_sf"/>
</dbReference>
<dbReference type="AlphaFoldDB" id="A0A815B6R3"/>
<organism evidence="9 11">
    <name type="scientific">Rotaria magnacalcarata</name>
    <dbReference type="NCBI Taxonomy" id="392030"/>
    <lineage>
        <taxon>Eukaryota</taxon>
        <taxon>Metazoa</taxon>
        <taxon>Spiralia</taxon>
        <taxon>Gnathifera</taxon>
        <taxon>Rotifera</taxon>
        <taxon>Eurotatoria</taxon>
        <taxon>Bdelloidea</taxon>
        <taxon>Philodinida</taxon>
        <taxon>Philodinidae</taxon>
        <taxon>Rotaria</taxon>
    </lineage>
</organism>
<dbReference type="EMBL" id="CAJNOV010005346">
    <property type="protein sequence ID" value="CAF1206201.1"/>
    <property type="molecule type" value="Genomic_DNA"/>
</dbReference>
<proteinExistence type="inferred from homology"/>
<dbReference type="Gene3D" id="3.90.176.10">
    <property type="entry name" value="Toxin ADP-ribosyltransferase, Chain A, domain 1"/>
    <property type="match status" value="1"/>
</dbReference>
<dbReference type="SUPFAM" id="SSF56399">
    <property type="entry name" value="ADP-ribosylation"/>
    <property type="match status" value="1"/>
</dbReference>
<keyword evidence="6" id="KW-0520">NAD</keyword>
<evidence type="ECO:0000256" key="2">
    <source>
        <dbReference type="ARBA" id="ARBA00022676"/>
    </source>
</evidence>
<dbReference type="PROSITE" id="PS50918">
    <property type="entry name" value="WWE"/>
    <property type="match status" value="1"/>
</dbReference>
<evidence type="ECO:0000256" key="1">
    <source>
        <dbReference type="ARBA" id="ARBA00009558"/>
    </source>
</evidence>
<comment type="similarity">
    <text evidence="1 6">Belongs to the Arg-specific ADP-ribosyltransferase family.</text>
</comment>
<feature type="domain" description="WWE" evidence="7">
    <location>
        <begin position="2"/>
        <end position="88"/>
    </location>
</feature>
<dbReference type="GO" id="GO:0106274">
    <property type="term" value="F:NAD+-protein-arginine ADP-ribosyltransferase activity"/>
    <property type="evidence" value="ECO:0007669"/>
    <property type="project" value="UniProtKB-EC"/>
</dbReference>
<dbReference type="Pfam" id="PF02825">
    <property type="entry name" value="WWE"/>
    <property type="match status" value="1"/>
</dbReference>
<evidence type="ECO:0000259" key="7">
    <source>
        <dbReference type="PROSITE" id="PS50918"/>
    </source>
</evidence>
<dbReference type="InterPro" id="IPR000768">
    <property type="entry name" value="ART"/>
</dbReference>
<comment type="catalytic activity">
    <reaction evidence="5 6">
        <text>L-arginyl-[protein] + NAD(+) = N(omega)-(ADP-D-ribosyl)-L-arginyl-[protein] + nicotinamide + H(+)</text>
        <dbReference type="Rhea" id="RHEA:19149"/>
        <dbReference type="Rhea" id="RHEA-COMP:10532"/>
        <dbReference type="Rhea" id="RHEA-COMP:15087"/>
        <dbReference type="ChEBI" id="CHEBI:15378"/>
        <dbReference type="ChEBI" id="CHEBI:17154"/>
        <dbReference type="ChEBI" id="CHEBI:29965"/>
        <dbReference type="ChEBI" id="CHEBI:57540"/>
        <dbReference type="ChEBI" id="CHEBI:142554"/>
        <dbReference type="EC" id="2.4.2.31"/>
    </reaction>
</comment>
<dbReference type="EMBL" id="CAJNOW010000289">
    <property type="protein sequence ID" value="CAF1269560.1"/>
    <property type="molecule type" value="Genomic_DNA"/>
</dbReference>
<dbReference type="EC" id="2.4.2.31" evidence="6"/>
<keyword evidence="3 6" id="KW-0808">Transferase</keyword>
<dbReference type="SUPFAM" id="SSF117839">
    <property type="entry name" value="WWE domain"/>
    <property type="match status" value="1"/>
</dbReference>
<dbReference type="PROSITE" id="PS51996">
    <property type="entry name" value="TR_MART"/>
    <property type="match status" value="1"/>
</dbReference>
<dbReference type="OrthoDB" id="10020389at2759"/>
<keyword evidence="6" id="KW-0521">NADP</keyword>
<reference evidence="9" key="1">
    <citation type="submission" date="2021-02" db="EMBL/GenBank/DDBJ databases">
        <authorList>
            <person name="Nowell W R."/>
        </authorList>
    </citation>
    <scope>NUCLEOTIDE SEQUENCE</scope>
</reference>
<comment type="caution">
    <text evidence="9">The sequence shown here is derived from an EMBL/GenBank/DDBJ whole genome shotgun (WGS) entry which is preliminary data.</text>
</comment>
<evidence type="ECO:0000256" key="3">
    <source>
        <dbReference type="ARBA" id="ARBA00022679"/>
    </source>
</evidence>
<evidence type="ECO:0000256" key="6">
    <source>
        <dbReference type="RuleBase" id="RU361228"/>
    </source>
</evidence>
<gene>
    <name evidence="8" type="ORF">CJN711_LOCUS12281</name>
    <name evidence="10" type="ORF">GIL414_LOCUS9494</name>
    <name evidence="9" type="ORF">KQP761_LOCUS3219</name>
</gene>
<dbReference type="Pfam" id="PF01129">
    <property type="entry name" value="ART"/>
    <property type="match status" value="1"/>
</dbReference>
<evidence type="ECO:0000313" key="11">
    <source>
        <dbReference type="Proteomes" id="UP000663834"/>
    </source>
</evidence>
<dbReference type="Proteomes" id="UP000663834">
    <property type="component" value="Unassembled WGS sequence"/>
</dbReference>
<keyword evidence="2 6" id="KW-0328">Glycosyltransferase</keyword>
<keyword evidence="4" id="KW-0548">Nucleotidyltransferase</keyword>
<evidence type="ECO:0000313" key="8">
    <source>
        <dbReference type="EMBL" id="CAF1206201.1"/>
    </source>
</evidence>
<evidence type="ECO:0000313" key="10">
    <source>
        <dbReference type="EMBL" id="CAF3958678.1"/>
    </source>
</evidence>
<dbReference type="Gene3D" id="3.30.720.50">
    <property type="match status" value="1"/>
</dbReference>
<dbReference type="InterPro" id="IPR004170">
    <property type="entry name" value="WWE_dom"/>
</dbReference>
<dbReference type="EMBL" id="CAJOBJ010003254">
    <property type="protein sequence ID" value="CAF3958678.1"/>
    <property type="molecule type" value="Genomic_DNA"/>
</dbReference>
<dbReference type="Proteomes" id="UP000663855">
    <property type="component" value="Unassembled WGS sequence"/>
</dbReference>
<evidence type="ECO:0000256" key="4">
    <source>
        <dbReference type="ARBA" id="ARBA00022695"/>
    </source>
</evidence>